<dbReference type="EMBL" id="WNDD01000011">
    <property type="protein sequence ID" value="MTV02184.1"/>
    <property type="molecule type" value="Genomic_DNA"/>
</dbReference>
<dbReference type="GeneID" id="49202635"/>
<organism evidence="3 8">
    <name type="scientific">Parabacteroides merdae</name>
    <dbReference type="NCBI Taxonomy" id="46503"/>
    <lineage>
        <taxon>Bacteria</taxon>
        <taxon>Pseudomonadati</taxon>
        <taxon>Bacteroidota</taxon>
        <taxon>Bacteroidia</taxon>
        <taxon>Bacteroidales</taxon>
        <taxon>Tannerellaceae</taxon>
        <taxon>Parabacteroides</taxon>
    </lineage>
</organism>
<reference evidence="7 8" key="2">
    <citation type="journal article" date="2019" name="Nat. Med.">
        <title>A library of human gut bacterial isolates paired with longitudinal multiomics data enables mechanistic microbiome research.</title>
        <authorList>
            <person name="Poyet M."/>
            <person name="Groussin M."/>
            <person name="Gibbons S.M."/>
            <person name="Avila-Pacheco J."/>
            <person name="Jiang X."/>
            <person name="Kearney S.M."/>
            <person name="Perrotta A.R."/>
            <person name="Berdy B."/>
            <person name="Zhao S."/>
            <person name="Lieberman T.D."/>
            <person name="Swanson P.K."/>
            <person name="Smith M."/>
            <person name="Roesemann S."/>
            <person name="Alexander J.E."/>
            <person name="Rich S.A."/>
            <person name="Livny J."/>
            <person name="Vlamakis H."/>
            <person name="Clish C."/>
            <person name="Bullock K."/>
            <person name="Deik A."/>
            <person name="Scott J."/>
            <person name="Pierce K.A."/>
            <person name="Xavier R.J."/>
            <person name="Alm E.J."/>
        </authorList>
    </citation>
    <scope>NUCLEOTIDE SEQUENCE [LARGE SCALE GENOMIC DNA]</scope>
    <source>
        <strain evidence="4 9">BIOML-A11</strain>
        <strain evidence="3 8">BIOML-A16</strain>
        <strain evidence="2 7">BIOML-A29</strain>
    </source>
</reference>
<dbReference type="AlphaFoldDB" id="A0A355VK30"/>
<dbReference type="OrthoDB" id="1049131at2"/>
<evidence type="ECO:0000256" key="1">
    <source>
        <dbReference type="SAM" id="SignalP"/>
    </source>
</evidence>
<comment type="caution">
    <text evidence="3">The sequence shown here is derived from an EMBL/GenBank/DDBJ whole genome shotgun (WGS) entry which is preliminary data.</text>
</comment>
<feature type="signal peptide" evidence="1">
    <location>
        <begin position="1"/>
        <end position="19"/>
    </location>
</feature>
<proteinExistence type="predicted"/>
<evidence type="ECO:0000313" key="8">
    <source>
        <dbReference type="Proteomes" id="UP000448908"/>
    </source>
</evidence>
<dbReference type="Proteomes" id="UP000434916">
    <property type="component" value="Unassembled WGS sequence"/>
</dbReference>
<evidence type="ECO:0000313" key="7">
    <source>
        <dbReference type="Proteomes" id="UP000434916"/>
    </source>
</evidence>
<keyword evidence="7" id="KW-1185">Reference proteome</keyword>
<dbReference type="EMBL" id="WNDA01000002">
    <property type="protein sequence ID" value="MTU67706.1"/>
    <property type="molecule type" value="Genomic_DNA"/>
</dbReference>
<feature type="chain" id="PRO_5044584897" evidence="1">
    <location>
        <begin position="20"/>
        <end position="176"/>
    </location>
</feature>
<name>A0A355VK30_9BACT</name>
<evidence type="ECO:0000313" key="2">
    <source>
        <dbReference type="EMBL" id="MTU39696.1"/>
    </source>
</evidence>
<accession>A0A355VK30</accession>
<evidence type="ECO:0000313" key="5">
    <source>
        <dbReference type="EMBL" id="RGN52776.1"/>
    </source>
</evidence>
<evidence type="ECO:0000313" key="9">
    <source>
        <dbReference type="Proteomes" id="UP000482671"/>
    </source>
</evidence>
<dbReference type="Proteomes" id="UP000261088">
    <property type="component" value="Unassembled WGS sequence"/>
</dbReference>
<dbReference type="EMBL" id="QSUP01000005">
    <property type="protein sequence ID" value="RGN52776.1"/>
    <property type="molecule type" value="Genomic_DNA"/>
</dbReference>
<sequence length="176" mass="21533">MRQLKIILLLVAFSCSVFAQDRLSLFISRANKYASVELSDYRKRLCVEYNMSNNSLDDYYRRCGRNWGNVGLALEIARTSGRHMRDVCDYYKRYHRHGWDRVLIEIGIRPGSTCYKPFYDRIHYHSNCWHEHYCSYCDHHDKHHYKHHKKHKHHKHHKHHKWHDGYDDDDWDDDDD</sequence>
<dbReference type="Proteomes" id="UP000448908">
    <property type="component" value="Unassembled WGS sequence"/>
</dbReference>
<dbReference type="RefSeq" id="WP_005650336.1">
    <property type="nucleotide sequence ID" value="NZ_BAABYG010000001.1"/>
</dbReference>
<evidence type="ECO:0000313" key="3">
    <source>
        <dbReference type="EMBL" id="MTU67706.1"/>
    </source>
</evidence>
<dbReference type="STRING" id="46503.ERS852463_00052"/>
<protein>
    <submittedName>
        <fullName evidence="3">Uncharacterized protein</fullName>
    </submittedName>
</protein>
<gene>
    <name evidence="5" type="ORF">DXB61_06545</name>
    <name evidence="2" type="ORF">GMD82_09435</name>
    <name evidence="3" type="ORF">GMD92_01075</name>
    <name evidence="4" type="ORF">GME02_11025</name>
</gene>
<dbReference type="EMBL" id="WNCN01000010">
    <property type="protein sequence ID" value="MTU39696.1"/>
    <property type="molecule type" value="Genomic_DNA"/>
</dbReference>
<evidence type="ECO:0000313" key="4">
    <source>
        <dbReference type="EMBL" id="MTV02184.1"/>
    </source>
</evidence>
<keyword evidence="1" id="KW-0732">Signal</keyword>
<dbReference type="Proteomes" id="UP000482671">
    <property type="component" value="Unassembled WGS sequence"/>
</dbReference>
<evidence type="ECO:0000313" key="6">
    <source>
        <dbReference type="Proteomes" id="UP000261088"/>
    </source>
</evidence>
<reference evidence="5 6" key="1">
    <citation type="submission" date="2018-08" db="EMBL/GenBank/DDBJ databases">
        <title>A genome reference for cultivated species of the human gut microbiota.</title>
        <authorList>
            <person name="Zou Y."/>
            <person name="Xue W."/>
            <person name="Luo G."/>
        </authorList>
    </citation>
    <scope>NUCLEOTIDE SEQUENCE [LARGE SCALE GENOMIC DNA]</scope>
    <source>
        <strain evidence="5 6">OM05-11AA</strain>
    </source>
</reference>